<keyword evidence="2" id="KW-1185">Reference proteome</keyword>
<evidence type="ECO:0000313" key="1">
    <source>
        <dbReference type="EMBL" id="KAG9450849.1"/>
    </source>
</evidence>
<dbReference type="InterPro" id="IPR038985">
    <property type="entry name" value="OPRN-like"/>
</dbReference>
<dbReference type="EMBL" id="JAINDJ010000004">
    <property type="protein sequence ID" value="KAG9450849.1"/>
    <property type="molecule type" value="Genomic_DNA"/>
</dbReference>
<accession>A0AAV7EQZ8</accession>
<evidence type="ECO:0000313" key="2">
    <source>
        <dbReference type="Proteomes" id="UP000825729"/>
    </source>
</evidence>
<dbReference type="AlphaFoldDB" id="A0AAV7EQZ8"/>
<organism evidence="1 2">
    <name type="scientific">Aristolochia fimbriata</name>
    <name type="common">White veined hardy Dutchman's pipe vine</name>
    <dbReference type="NCBI Taxonomy" id="158543"/>
    <lineage>
        <taxon>Eukaryota</taxon>
        <taxon>Viridiplantae</taxon>
        <taxon>Streptophyta</taxon>
        <taxon>Embryophyta</taxon>
        <taxon>Tracheophyta</taxon>
        <taxon>Spermatophyta</taxon>
        <taxon>Magnoliopsida</taxon>
        <taxon>Magnoliidae</taxon>
        <taxon>Piperales</taxon>
        <taxon>Aristolochiaceae</taxon>
        <taxon>Aristolochia</taxon>
    </lineage>
</organism>
<dbReference type="InterPro" id="IPR029159">
    <property type="entry name" value="CA109-like"/>
</dbReference>
<protein>
    <submittedName>
        <fullName evidence="1">Uncharacterized protein</fullName>
    </submittedName>
</protein>
<dbReference type="PANTHER" id="PTHR37904">
    <property type="entry name" value="OS10G0566900 PROTEIN"/>
    <property type="match status" value="1"/>
</dbReference>
<name>A0AAV7EQZ8_ARIFI</name>
<comment type="caution">
    <text evidence="1">The sequence shown here is derived from an EMBL/GenBank/DDBJ whole genome shotgun (WGS) entry which is preliminary data.</text>
</comment>
<dbReference type="Proteomes" id="UP000825729">
    <property type="component" value="Unassembled WGS sequence"/>
</dbReference>
<sequence length="196" mass="22551">MEAMLKKFQQKYRTAREEMNRWDELQTQFLKQFMNTLSVIERLPVLGDKNNYGGLAKVPGITNALLGKQMESLERLFYSMNETIKGFHRIVTSLEKIMRDGNQFLKGGSMQLSKQQMQLRVGIRPTLSQCVDGLRTLYEMHHSEYLVKSSAVSALSLKSSANDMRALHQLLADQPNIPKDEVQFIFNIIFPEDICC</sequence>
<proteinExistence type="predicted"/>
<dbReference type="PANTHER" id="PTHR37904:SF2">
    <property type="entry name" value="OS10G0566900 PROTEIN"/>
    <property type="match status" value="1"/>
</dbReference>
<dbReference type="Pfam" id="PF15011">
    <property type="entry name" value="CA109-like"/>
    <property type="match status" value="1"/>
</dbReference>
<reference evidence="1 2" key="1">
    <citation type="submission" date="2021-07" db="EMBL/GenBank/DDBJ databases">
        <title>The Aristolochia fimbriata genome: insights into angiosperm evolution, floral development and chemical biosynthesis.</title>
        <authorList>
            <person name="Jiao Y."/>
        </authorList>
    </citation>
    <scope>NUCLEOTIDE SEQUENCE [LARGE SCALE GENOMIC DNA]</scope>
    <source>
        <strain evidence="1">IBCAS-2021</strain>
        <tissue evidence="1">Leaf</tissue>
    </source>
</reference>
<gene>
    <name evidence="1" type="ORF">H6P81_010814</name>
</gene>